<dbReference type="AlphaFoldDB" id="A0A9D4U6E5"/>
<keyword evidence="2" id="KW-1185">Reference proteome</keyword>
<dbReference type="OrthoDB" id="2551793at2759"/>
<sequence>MLQLQKLARKLYGLTKHVDVKYHFIREVLEDKRLQLAKIHTIENPTDLLTKGLPSKRFAHCRALMGIG</sequence>
<protein>
    <submittedName>
        <fullName evidence="1">Uncharacterized protein</fullName>
    </submittedName>
</protein>
<accession>A0A9D4U6E5</accession>
<name>A0A9D4U6E5_ADICA</name>
<dbReference type="Proteomes" id="UP000886520">
    <property type="component" value="Chromosome 23"/>
</dbReference>
<organism evidence="1 2">
    <name type="scientific">Adiantum capillus-veneris</name>
    <name type="common">Maidenhair fern</name>
    <dbReference type="NCBI Taxonomy" id="13818"/>
    <lineage>
        <taxon>Eukaryota</taxon>
        <taxon>Viridiplantae</taxon>
        <taxon>Streptophyta</taxon>
        <taxon>Embryophyta</taxon>
        <taxon>Tracheophyta</taxon>
        <taxon>Polypodiopsida</taxon>
        <taxon>Polypodiidae</taxon>
        <taxon>Polypodiales</taxon>
        <taxon>Pteridineae</taxon>
        <taxon>Pteridaceae</taxon>
        <taxon>Vittarioideae</taxon>
        <taxon>Adiantum</taxon>
    </lineage>
</organism>
<evidence type="ECO:0000313" key="1">
    <source>
        <dbReference type="EMBL" id="KAI5061126.1"/>
    </source>
</evidence>
<proteinExistence type="predicted"/>
<comment type="caution">
    <text evidence="1">The sequence shown here is derived from an EMBL/GenBank/DDBJ whole genome shotgun (WGS) entry which is preliminary data.</text>
</comment>
<evidence type="ECO:0000313" key="2">
    <source>
        <dbReference type="Proteomes" id="UP000886520"/>
    </source>
</evidence>
<dbReference type="EMBL" id="JABFUD020000023">
    <property type="protein sequence ID" value="KAI5061126.1"/>
    <property type="molecule type" value="Genomic_DNA"/>
</dbReference>
<reference evidence="1" key="1">
    <citation type="submission" date="2021-01" db="EMBL/GenBank/DDBJ databases">
        <title>Adiantum capillus-veneris genome.</title>
        <authorList>
            <person name="Fang Y."/>
            <person name="Liao Q."/>
        </authorList>
    </citation>
    <scope>NUCLEOTIDE SEQUENCE</scope>
    <source>
        <strain evidence="1">H3</strain>
        <tissue evidence="1">Leaf</tissue>
    </source>
</reference>
<gene>
    <name evidence="1" type="ORF">GOP47_0023631</name>
</gene>